<proteinExistence type="inferred from homology"/>
<name>A0A8J7GHQ4_9BACL</name>
<protein>
    <recommendedName>
        <fullName evidence="4">16S rRNA (cytosine(967)-C(5))-methyltransferase</fullName>
        <ecNumber evidence="4">2.1.1.176</ecNumber>
    </recommendedName>
    <alternativeName>
        <fullName evidence="11">16S rRNA m5C967 methyltransferase</fullName>
    </alternativeName>
    <alternativeName>
        <fullName evidence="12">rRNA (cytosine-C(5)-)-methyltransferase RsmB</fullName>
    </alternativeName>
</protein>
<keyword evidence="5" id="KW-0963">Cytoplasm</keyword>
<feature type="binding site" evidence="14">
    <location>
        <position position="330"/>
    </location>
    <ligand>
        <name>S-adenosyl-L-methionine</name>
        <dbReference type="ChEBI" id="CHEBI:59789"/>
    </ligand>
</feature>
<evidence type="ECO:0000256" key="6">
    <source>
        <dbReference type="ARBA" id="ARBA00022552"/>
    </source>
</evidence>
<dbReference type="Gene3D" id="1.10.940.10">
    <property type="entry name" value="NusB-like"/>
    <property type="match status" value="1"/>
</dbReference>
<evidence type="ECO:0000256" key="11">
    <source>
        <dbReference type="ARBA" id="ARBA00030399"/>
    </source>
</evidence>
<comment type="subcellular location">
    <subcellularLocation>
        <location evidence="2">Cytoplasm</location>
    </subcellularLocation>
</comment>
<dbReference type="InterPro" id="IPR054728">
    <property type="entry name" value="RsmB-like_ferredoxin"/>
</dbReference>
<dbReference type="EMBL" id="JADKPV010000001">
    <property type="protein sequence ID" value="MBF4499895.1"/>
    <property type="molecule type" value="Genomic_DNA"/>
</dbReference>
<keyword evidence="7 14" id="KW-0489">Methyltransferase</keyword>
<evidence type="ECO:0000256" key="14">
    <source>
        <dbReference type="PROSITE-ProRule" id="PRU01023"/>
    </source>
</evidence>
<feature type="binding site" evidence="14">
    <location>
        <position position="311"/>
    </location>
    <ligand>
        <name>S-adenosyl-L-methionine</name>
        <dbReference type="ChEBI" id="CHEBI:59789"/>
    </ligand>
</feature>
<sequence length="443" mass="50215">MKKRLKGNVRDAALQLLMDIEEGGSYSNLALNNVIQTYELNEKDRRLLTQLVYGTLQMRDALDYRMSPYVRGKLSGWVRQLLRLSVYQLDYLTRIPDRAIVYEAVEIAKRRGHQGIVRTVNGILRSYLRSGGAPFEAIEDPLERLATETSHPLWMIEAWVNQYGFEAAEGIAFANNTVPERTARINRTQTTDEEVLEELTDFGYAVEKHPYVDVAILLAEGSFASSFAFRDGRLSIQDASSMLAVDALEVEEHMTVLDLCAAPGGKTTYIAESMNNTGKVYAHDIHAHKISKIEEQATRLHLTNIEASELDGVDVKEQYEPSTFDRILIDAPCSGLGVIRRKPEIKYTKSEEDVVALSHLQFKLVKESIPLLKVGGTLVYSTCTMDQRENEEVVTRVLAQFPNMRLKKTYAHEQLDLEEEMIQLLPNEWESDGFFIAAFVKEE</sequence>
<dbReference type="GO" id="GO:0003723">
    <property type="term" value="F:RNA binding"/>
    <property type="evidence" value="ECO:0007669"/>
    <property type="project" value="UniProtKB-UniRule"/>
</dbReference>
<evidence type="ECO:0000256" key="7">
    <source>
        <dbReference type="ARBA" id="ARBA00022603"/>
    </source>
</evidence>
<dbReference type="Gene3D" id="3.30.70.1170">
    <property type="entry name" value="Sun protein, domain 3"/>
    <property type="match status" value="1"/>
</dbReference>
<reference evidence="16" key="1">
    <citation type="submission" date="2020-11" db="EMBL/GenBank/DDBJ databases">
        <title>Multidrug resistant novel bacterium Savagea serpentis sp. nov., isolated from the scats of a vine snake (Ahaetulla nasuta).</title>
        <authorList>
            <person name="Venkata Ramana V."/>
            <person name="Vikas Patil S."/>
            <person name="Yogita Lugani V."/>
        </authorList>
    </citation>
    <scope>NUCLEOTIDE SEQUENCE</scope>
    <source>
        <strain evidence="16">SN6</strain>
    </source>
</reference>
<evidence type="ECO:0000256" key="9">
    <source>
        <dbReference type="ARBA" id="ARBA00022691"/>
    </source>
</evidence>
<evidence type="ECO:0000256" key="4">
    <source>
        <dbReference type="ARBA" id="ARBA00012140"/>
    </source>
</evidence>
<dbReference type="PROSITE" id="PS51686">
    <property type="entry name" value="SAM_MT_RSMB_NOP"/>
    <property type="match status" value="1"/>
</dbReference>
<dbReference type="EC" id="2.1.1.176" evidence="4"/>
<evidence type="ECO:0000313" key="16">
    <source>
        <dbReference type="EMBL" id="MBF4499895.1"/>
    </source>
</evidence>
<dbReference type="InterPro" id="IPR029063">
    <property type="entry name" value="SAM-dependent_MTases_sf"/>
</dbReference>
<comment type="catalytic activity">
    <reaction evidence="13">
        <text>cytidine(967) in 16S rRNA + S-adenosyl-L-methionine = 5-methylcytidine(967) in 16S rRNA + S-adenosyl-L-homocysteine + H(+)</text>
        <dbReference type="Rhea" id="RHEA:42748"/>
        <dbReference type="Rhea" id="RHEA-COMP:10219"/>
        <dbReference type="Rhea" id="RHEA-COMP:10220"/>
        <dbReference type="ChEBI" id="CHEBI:15378"/>
        <dbReference type="ChEBI" id="CHEBI:57856"/>
        <dbReference type="ChEBI" id="CHEBI:59789"/>
        <dbReference type="ChEBI" id="CHEBI:74483"/>
        <dbReference type="ChEBI" id="CHEBI:82748"/>
        <dbReference type="EC" id="2.1.1.176"/>
    </reaction>
</comment>
<dbReference type="InterPro" id="IPR006027">
    <property type="entry name" value="NusB_RsmB_TIM44"/>
</dbReference>
<dbReference type="RefSeq" id="WP_194561369.1">
    <property type="nucleotide sequence ID" value="NZ_JADKPV010000001.1"/>
</dbReference>
<dbReference type="InterPro" id="IPR018314">
    <property type="entry name" value="RsmB/NOL1/NOP2-like_CS"/>
</dbReference>
<evidence type="ECO:0000256" key="10">
    <source>
        <dbReference type="ARBA" id="ARBA00022884"/>
    </source>
</evidence>
<comment type="similarity">
    <text evidence="3 14">Belongs to the class I-like SAM-binding methyltransferase superfamily. RsmB/NOP family.</text>
</comment>
<dbReference type="Pfam" id="PF01029">
    <property type="entry name" value="NusB"/>
    <property type="match status" value="1"/>
</dbReference>
<keyword evidence="9 14" id="KW-0949">S-adenosyl-L-methionine</keyword>
<evidence type="ECO:0000256" key="13">
    <source>
        <dbReference type="ARBA" id="ARBA00047283"/>
    </source>
</evidence>
<evidence type="ECO:0000313" key="17">
    <source>
        <dbReference type="Proteomes" id="UP000622653"/>
    </source>
</evidence>
<keyword evidence="6" id="KW-0698">rRNA processing</keyword>
<evidence type="ECO:0000256" key="3">
    <source>
        <dbReference type="ARBA" id="ARBA00007494"/>
    </source>
</evidence>
<dbReference type="PRINTS" id="PR02008">
    <property type="entry name" value="RCMTFAMILY"/>
</dbReference>
<dbReference type="Proteomes" id="UP000622653">
    <property type="component" value="Unassembled WGS sequence"/>
</dbReference>
<evidence type="ECO:0000256" key="5">
    <source>
        <dbReference type="ARBA" id="ARBA00022490"/>
    </source>
</evidence>
<dbReference type="GO" id="GO:0008649">
    <property type="term" value="F:rRNA methyltransferase activity"/>
    <property type="evidence" value="ECO:0007669"/>
    <property type="project" value="InterPro"/>
</dbReference>
<dbReference type="SUPFAM" id="SSF53335">
    <property type="entry name" value="S-adenosyl-L-methionine-dependent methyltransferases"/>
    <property type="match status" value="1"/>
</dbReference>
<feature type="binding site" evidence="14">
    <location>
        <begin position="260"/>
        <end position="266"/>
    </location>
    <ligand>
        <name>S-adenosyl-L-methionine</name>
        <dbReference type="ChEBI" id="CHEBI:59789"/>
    </ligand>
</feature>
<dbReference type="InterPro" id="IPR001678">
    <property type="entry name" value="MeTrfase_RsmB-F_NOP2_dom"/>
</dbReference>
<dbReference type="InterPro" id="IPR035926">
    <property type="entry name" value="NusB-like_sf"/>
</dbReference>
<organism evidence="16 17">
    <name type="scientific">Savagea serpentis</name>
    <dbReference type="NCBI Taxonomy" id="2785297"/>
    <lineage>
        <taxon>Bacteria</taxon>
        <taxon>Bacillati</taxon>
        <taxon>Bacillota</taxon>
        <taxon>Bacilli</taxon>
        <taxon>Bacillales</taxon>
        <taxon>Caryophanaceae</taxon>
        <taxon>Savagea</taxon>
    </lineage>
</organism>
<feature type="domain" description="SAM-dependent MTase RsmB/NOP-type" evidence="15">
    <location>
        <begin position="171"/>
        <end position="442"/>
    </location>
</feature>
<dbReference type="SUPFAM" id="SSF48013">
    <property type="entry name" value="NusB-like"/>
    <property type="match status" value="1"/>
</dbReference>
<dbReference type="NCBIfam" id="TIGR00563">
    <property type="entry name" value="rsmB"/>
    <property type="match status" value="1"/>
</dbReference>
<dbReference type="CDD" id="cd02440">
    <property type="entry name" value="AdoMet_MTases"/>
    <property type="match status" value="1"/>
</dbReference>
<dbReference type="PROSITE" id="PS01153">
    <property type="entry name" value="NOL1_NOP2_SUN"/>
    <property type="match status" value="1"/>
</dbReference>
<dbReference type="FunFam" id="1.10.940.10:FF:000006">
    <property type="entry name" value="16S rRNA (Cytosine(967)-C(5))-methyltransferase RsmB"/>
    <property type="match status" value="1"/>
</dbReference>
<feature type="binding site" evidence="14">
    <location>
        <position position="284"/>
    </location>
    <ligand>
        <name>S-adenosyl-L-methionine</name>
        <dbReference type="ChEBI" id="CHEBI:59789"/>
    </ligand>
</feature>
<dbReference type="InterPro" id="IPR049560">
    <property type="entry name" value="MeTrfase_RsmB-F_NOP2_cat"/>
</dbReference>
<dbReference type="AlphaFoldDB" id="A0A8J7GHQ4"/>
<dbReference type="PANTHER" id="PTHR22807:SF53">
    <property type="entry name" value="RIBOSOMAL RNA SMALL SUBUNIT METHYLTRANSFERASE B-RELATED"/>
    <property type="match status" value="1"/>
</dbReference>
<keyword evidence="17" id="KW-1185">Reference proteome</keyword>
<dbReference type="GO" id="GO:0006355">
    <property type="term" value="P:regulation of DNA-templated transcription"/>
    <property type="evidence" value="ECO:0007669"/>
    <property type="project" value="InterPro"/>
</dbReference>
<keyword evidence="10 14" id="KW-0694">RNA-binding</keyword>
<dbReference type="Pfam" id="PF22458">
    <property type="entry name" value="RsmF-B_ferredox"/>
    <property type="match status" value="1"/>
</dbReference>
<feature type="active site" description="Nucleophile" evidence="14">
    <location>
        <position position="383"/>
    </location>
</feature>
<dbReference type="Pfam" id="PF01189">
    <property type="entry name" value="Methyltr_RsmB-F"/>
    <property type="match status" value="1"/>
</dbReference>
<comment type="caution">
    <text evidence="16">The sequence shown here is derived from an EMBL/GenBank/DDBJ whole genome shotgun (WGS) entry which is preliminary data.</text>
</comment>
<evidence type="ECO:0000259" key="15">
    <source>
        <dbReference type="PROSITE" id="PS51686"/>
    </source>
</evidence>
<comment type="function">
    <text evidence="1">Specifically methylates the cytosine at position 967 (m5C967) of 16S rRNA.</text>
</comment>
<dbReference type="PANTHER" id="PTHR22807">
    <property type="entry name" value="NOP2 YEAST -RELATED NOL1/NOP2/FMU SUN DOMAIN-CONTAINING"/>
    <property type="match status" value="1"/>
</dbReference>
<gene>
    <name evidence="16" type="primary">rsmB</name>
    <name evidence="16" type="ORF">IRY55_00865</name>
</gene>
<dbReference type="Gene3D" id="3.40.50.150">
    <property type="entry name" value="Vaccinia Virus protein VP39"/>
    <property type="match status" value="1"/>
</dbReference>
<dbReference type="NCBIfam" id="NF011494">
    <property type="entry name" value="PRK14902.1"/>
    <property type="match status" value="1"/>
</dbReference>
<dbReference type="FunFam" id="3.40.50.150:FF:000022">
    <property type="entry name" value="Ribosomal RNA small subunit methyltransferase B"/>
    <property type="match status" value="1"/>
</dbReference>
<keyword evidence="8 14" id="KW-0808">Transferase</keyword>
<dbReference type="GO" id="GO:0005737">
    <property type="term" value="C:cytoplasm"/>
    <property type="evidence" value="ECO:0007669"/>
    <property type="project" value="UniProtKB-SubCell"/>
</dbReference>
<accession>A0A8J7GHQ4</accession>
<evidence type="ECO:0000256" key="8">
    <source>
        <dbReference type="ARBA" id="ARBA00022679"/>
    </source>
</evidence>
<evidence type="ECO:0000256" key="12">
    <source>
        <dbReference type="ARBA" id="ARBA00031088"/>
    </source>
</evidence>
<evidence type="ECO:0000256" key="1">
    <source>
        <dbReference type="ARBA" id="ARBA00002724"/>
    </source>
</evidence>
<evidence type="ECO:0000256" key="2">
    <source>
        <dbReference type="ARBA" id="ARBA00004496"/>
    </source>
</evidence>
<dbReference type="InterPro" id="IPR023267">
    <property type="entry name" value="RCMT"/>
</dbReference>
<dbReference type="InterPro" id="IPR004573">
    <property type="entry name" value="rRNA_ssu_MeTfrase_B"/>
</dbReference>